<name>A0ABQ2ZN74_9GAMM</name>
<protein>
    <submittedName>
        <fullName evidence="2">Transcriptional regulator</fullName>
    </submittedName>
</protein>
<dbReference type="CDD" id="cd00090">
    <property type="entry name" value="HTH_ARSR"/>
    <property type="match status" value="1"/>
</dbReference>
<dbReference type="InterPro" id="IPR036388">
    <property type="entry name" value="WH-like_DNA-bd_sf"/>
</dbReference>
<feature type="domain" description="HTH arsR-type" evidence="1">
    <location>
        <begin position="25"/>
        <end position="107"/>
    </location>
</feature>
<dbReference type="InterPro" id="IPR036390">
    <property type="entry name" value="WH_DNA-bd_sf"/>
</dbReference>
<organism evidence="2 3">
    <name type="scientific">Rhodanobacter panaciterrae</name>
    <dbReference type="NCBI Taxonomy" id="490572"/>
    <lineage>
        <taxon>Bacteria</taxon>
        <taxon>Pseudomonadati</taxon>
        <taxon>Pseudomonadota</taxon>
        <taxon>Gammaproteobacteria</taxon>
        <taxon>Lysobacterales</taxon>
        <taxon>Rhodanobacteraceae</taxon>
        <taxon>Rhodanobacter</taxon>
    </lineage>
</organism>
<dbReference type="Pfam" id="PF12840">
    <property type="entry name" value="HTH_20"/>
    <property type="match status" value="1"/>
</dbReference>
<evidence type="ECO:0000313" key="2">
    <source>
        <dbReference type="EMBL" id="GGY17973.1"/>
    </source>
</evidence>
<dbReference type="PRINTS" id="PR00778">
    <property type="entry name" value="HTHARSR"/>
</dbReference>
<comment type="caution">
    <text evidence="2">The sequence shown here is derived from an EMBL/GenBank/DDBJ whole genome shotgun (WGS) entry which is preliminary data.</text>
</comment>
<dbReference type="Gene3D" id="1.10.10.10">
    <property type="entry name" value="Winged helix-like DNA-binding domain superfamily/Winged helix DNA-binding domain"/>
    <property type="match status" value="1"/>
</dbReference>
<reference evidence="3" key="1">
    <citation type="journal article" date="2019" name="Int. J. Syst. Evol. Microbiol.">
        <title>The Global Catalogue of Microorganisms (GCM) 10K type strain sequencing project: providing services to taxonomists for standard genome sequencing and annotation.</title>
        <authorList>
            <consortium name="The Broad Institute Genomics Platform"/>
            <consortium name="The Broad Institute Genome Sequencing Center for Infectious Disease"/>
            <person name="Wu L."/>
            <person name="Ma J."/>
        </authorList>
    </citation>
    <scope>NUCLEOTIDE SEQUENCE [LARGE SCALE GENOMIC DNA]</scope>
    <source>
        <strain evidence="3">KCTC 22232</strain>
    </source>
</reference>
<dbReference type="InterPro" id="IPR001845">
    <property type="entry name" value="HTH_ArsR_DNA-bd_dom"/>
</dbReference>
<dbReference type="Proteomes" id="UP000621898">
    <property type="component" value="Unassembled WGS sequence"/>
</dbReference>
<dbReference type="SMART" id="SM00418">
    <property type="entry name" value="HTH_ARSR"/>
    <property type="match status" value="1"/>
</dbReference>
<evidence type="ECO:0000259" key="1">
    <source>
        <dbReference type="SMART" id="SM00418"/>
    </source>
</evidence>
<keyword evidence="3" id="KW-1185">Reference proteome</keyword>
<dbReference type="SUPFAM" id="SSF46785">
    <property type="entry name" value="Winged helix' DNA-binding domain"/>
    <property type="match status" value="1"/>
</dbReference>
<dbReference type="EMBL" id="BMXT01000001">
    <property type="protein sequence ID" value="GGY17973.1"/>
    <property type="molecule type" value="Genomic_DNA"/>
</dbReference>
<sequence length="136" mass="14952">MSRAVTIKTMRPLTHPSIEDITVEGILHALSDPVRVAIYAELAGATCTNICSNFLQISDRSIPKSTLSQHFRALREAGLVHSERRGVEMHNTSRCMEIEQRFPGLLPAILKAHGVQSADRVRAAKRKQAAARKQGG</sequence>
<evidence type="ECO:0000313" key="3">
    <source>
        <dbReference type="Proteomes" id="UP000621898"/>
    </source>
</evidence>
<dbReference type="InterPro" id="IPR011991">
    <property type="entry name" value="ArsR-like_HTH"/>
</dbReference>
<accession>A0ABQ2ZN74</accession>
<gene>
    <name evidence="2" type="ORF">GCM10008098_07270</name>
</gene>
<proteinExistence type="predicted"/>